<dbReference type="AlphaFoldDB" id="A0A388K8G5"/>
<protein>
    <submittedName>
        <fullName evidence="2">Uncharacterized protein</fullName>
    </submittedName>
</protein>
<sequence>MRRRTGEEPIPEGERTQAEEALQARLLSEASVRELAGVMEHVGRLTQTEVTRGEVLHDAVQRLGVLEQKNKSLRDIVCDIVASAELARQSTSRLEQRINDPEEGRRRQATTNLVDERRTEGQQIPIGQAHVSHGVESGGVRLDTPRRDSQMEEPGGAMGLTCEEAAVVDKLMLEPDEIERKREAEARGLDWVPPSEFAV</sequence>
<organism evidence="2 3">
    <name type="scientific">Chara braunii</name>
    <name type="common">Braun's stonewort</name>
    <dbReference type="NCBI Taxonomy" id="69332"/>
    <lineage>
        <taxon>Eukaryota</taxon>
        <taxon>Viridiplantae</taxon>
        <taxon>Streptophyta</taxon>
        <taxon>Charophyceae</taxon>
        <taxon>Charales</taxon>
        <taxon>Characeae</taxon>
        <taxon>Chara</taxon>
    </lineage>
</organism>
<dbReference type="Gramene" id="GBG66345">
    <property type="protein sequence ID" value="GBG66345"/>
    <property type="gene ID" value="CBR_g59996"/>
</dbReference>
<evidence type="ECO:0000313" key="2">
    <source>
        <dbReference type="EMBL" id="GBG66345.1"/>
    </source>
</evidence>
<keyword evidence="3" id="KW-1185">Reference proteome</keyword>
<evidence type="ECO:0000256" key="1">
    <source>
        <dbReference type="SAM" id="MobiDB-lite"/>
    </source>
</evidence>
<reference evidence="2 3" key="1">
    <citation type="journal article" date="2018" name="Cell">
        <title>The Chara Genome: Secondary Complexity and Implications for Plant Terrestrialization.</title>
        <authorList>
            <person name="Nishiyama T."/>
            <person name="Sakayama H."/>
            <person name="Vries J.D."/>
            <person name="Buschmann H."/>
            <person name="Saint-Marcoux D."/>
            <person name="Ullrich K.K."/>
            <person name="Haas F.B."/>
            <person name="Vanderstraeten L."/>
            <person name="Becker D."/>
            <person name="Lang D."/>
            <person name="Vosolsobe S."/>
            <person name="Rombauts S."/>
            <person name="Wilhelmsson P.K.I."/>
            <person name="Janitza P."/>
            <person name="Kern R."/>
            <person name="Heyl A."/>
            <person name="Rumpler F."/>
            <person name="Villalobos L.I.A.C."/>
            <person name="Clay J.M."/>
            <person name="Skokan R."/>
            <person name="Toyoda A."/>
            <person name="Suzuki Y."/>
            <person name="Kagoshima H."/>
            <person name="Schijlen E."/>
            <person name="Tajeshwar N."/>
            <person name="Catarino B."/>
            <person name="Hetherington A.J."/>
            <person name="Saltykova A."/>
            <person name="Bonnot C."/>
            <person name="Breuninger H."/>
            <person name="Symeonidi A."/>
            <person name="Radhakrishnan G.V."/>
            <person name="Van Nieuwerburgh F."/>
            <person name="Deforce D."/>
            <person name="Chang C."/>
            <person name="Karol K.G."/>
            <person name="Hedrich R."/>
            <person name="Ulvskov P."/>
            <person name="Glockner G."/>
            <person name="Delwiche C.F."/>
            <person name="Petrasek J."/>
            <person name="Van de Peer Y."/>
            <person name="Friml J."/>
            <person name="Beilby M."/>
            <person name="Dolan L."/>
            <person name="Kohara Y."/>
            <person name="Sugano S."/>
            <person name="Fujiyama A."/>
            <person name="Delaux P.-M."/>
            <person name="Quint M."/>
            <person name="TheiBen G."/>
            <person name="Hagemann M."/>
            <person name="Harholt J."/>
            <person name="Dunand C."/>
            <person name="Zachgo S."/>
            <person name="Langdale J."/>
            <person name="Maumus F."/>
            <person name="Straeten D.V.D."/>
            <person name="Gould S.B."/>
            <person name="Rensing S.A."/>
        </authorList>
    </citation>
    <scope>NUCLEOTIDE SEQUENCE [LARGE SCALE GENOMIC DNA]</scope>
    <source>
        <strain evidence="2 3">S276</strain>
    </source>
</reference>
<proteinExistence type="predicted"/>
<gene>
    <name evidence="2" type="ORF">CBR_g59996</name>
</gene>
<name>A0A388K8G5_CHABU</name>
<feature type="region of interest" description="Disordered" evidence="1">
    <location>
        <begin position="92"/>
        <end position="160"/>
    </location>
</feature>
<comment type="caution">
    <text evidence="2">The sequence shown here is derived from an EMBL/GenBank/DDBJ whole genome shotgun (WGS) entry which is preliminary data.</text>
</comment>
<feature type="compositionally biased region" description="Basic and acidic residues" evidence="1">
    <location>
        <begin position="94"/>
        <end position="106"/>
    </location>
</feature>
<accession>A0A388K8G5</accession>
<evidence type="ECO:0000313" key="3">
    <source>
        <dbReference type="Proteomes" id="UP000265515"/>
    </source>
</evidence>
<dbReference type="Proteomes" id="UP000265515">
    <property type="component" value="Unassembled WGS sequence"/>
</dbReference>
<dbReference type="EMBL" id="BFEA01000073">
    <property type="protein sequence ID" value="GBG66345.1"/>
    <property type="molecule type" value="Genomic_DNA"/>
</dbReference>